<dbReference type="Pfam" id="PF02445">
    <property type="entry name" value="NadA"/>
    <property type="match status" value="1"/>
</dbReference>
<dbReference type="GO" id="GO:0005829">
    <property type="term" value="C:cytosol"/>
    <property type="evidence" value="ECO:0007669"/>
    <property type="project" value="TreeGrafter"/>
</dbReference>
<dbReference type="PANTHER" id="PTHR30573:SF0">
    <property type="entry name" value="QUINOLINATE SYNTHASE, CHLOROPLASTIC"/>
    <property type="match status" value="1"/>
</dbReference>
<evidence type="ECO:0000256" key="10">
    <source>
        <dbReference type="ARBA" id="ARBA00023014"/>
    </source>
</evidence>
<dbReference type="AlphaFoldDB" id="X1G5Z1"/>
<keyword evidence="4" id="KW-0004">4Fe-4S</keyword>
<evidence type="ECO:0000313" key="11">
    <source>
        <dbReference type="EMBL" id="GAH28443.1"/>
    </source>
</evidence>
<dbReference type="InterPro" id="IPR023066">
    <property type="entry name" value="Quinolinate_synth_type2"/>
</dbReference>
<dbReference type="HAMAP" id="MF_00568">
    <property type="entry name" value="NadA_type2"/>
    <property type="match status" value="1"/>
</dbReference>
<evidence type="ECO:0000256" key="8">
    <source>
        <dbReference type="ARBA" id="ARBA00022723"/>
    </source>
</evidence>
<dbReference type="Gene3D" id="3.40.50.10800">
    <property type="entry name" value="NadA-like"/>
    <property type="match status" value="3"/>
</dbReference>
<keyword evidence="8" id="KW-0479">Metal-binding</keyword>
<dbReference type="GO" id="GO:0046872">
    <property type="term" value="F:metal ion binding"/>
    <property type="evidence" value="ECO:0007669"/>
    <property type="project" value="UniProtKB-KW"/>
</dbReference>
<dbReference type="EC" id="2.5.1.72" evidence="3"/>
<keyword evidence="9" id="KW-0408">Iron</keyword>
<dbReference type="EMBL" id="BARU01000179">
    <property type="protein sequence ID" value="GAH28443.1"/>
    <property type="molecule type" value="Genomic_DNA"/>
</dbReference>
<evidence type="ECO:0000256" key="4">
    <source>
        <dbReference type="ARBA" id="ARBA00022485"/>
    </source>
</evidence>
<name>X1G5Z1_9ZZZZ</name>
<evidence type="ECO:0000256" key="3">
    <source>
        <dbReference type="ARBA" id="ARBA00012669"/>
    </source>
</evidence>
<comment type="cofactor">
    <cofactor evidence="1">
        <name>[4Fe-4S] cluster</name>
        <dbReference type="ChEBI" id="CHEBI:49883"/>
    </cofactor>
</comment>
<protein>
    <recommendedName>
        <fullName evidence="3">quinolinate synthase</fullName>
        <ecNumber evidence="3">2.5.1.72</ecNumber>
    </recommendedName>
</protein>
<dbReference type="NCBIfam" id="NF006878">
    <property type="entry name" value="PRK09375.1-2"/>
    <property type="match status" value="1"/>
</dbReference>
<keyword evidence="6" id="KW-0662">Pyridine nucleotide biosynthesis</keyword>
<keyword evidence="10" id="KW-0411">Iron-sulfur</keyword>
<evidence type="ECO:0000256" key="9">
    <source>
        <dbReference type="ARBA" id="ARBA00023004"/>
    </source>
</evidence>
<evidence type="ECO:0000256" key="2">
    <source>
        <dbReference type="ARBA" id="ARBA00005065"/>
    </source>
</evidence>
<accession>X1G5Z1</accession>
<dbReference type="FunFam" id="3.40.50.10800:FF:000003">
    <property type="entry name" value="Quinolinate synthase A"/>
    <property type="match status" value="1"/>
</dbReference>
<dbReference type="NCBIfam" id="TIGR00550">
    <property type="entry name" value="nadA"/>
    <property type="match status" value="1"/>
</dbReference>
<keyword evidence="7" id="KW-0808">Transferase</keyword>
<evidence type="ECO:0000256" key="1">
    <source>
        <dbReference type="ARBA" id="ARBA00001966"/>
    </source>
</evidence>
<dbReference type="SUPFAM" id="SSF142754">
    <property type="entry name" value="NadA-like"/>
    <property type="match status" value="1"/>
</dbReference>
<gene>
    <name evidence="11" type="ORF">S03H2_00758</name>
</gene>
<sequence>MNIKLEFLDNIIKLKTKKNAIILAHNYQIGEVQDIADFVGDSLELSIEASKAQGKIIVFCGVHFMAETAKILSPAKKVLLPDKNSGCPMADMINATQLKKLRNEHPDAVVVCYVNSTAEVKALSDICCTSSNAVNVVKSIPKNKEIIFIPDKYLGDYVQSQTGRKLILWNGYCPTHVMINVKNIIKLKKEHLDATVIVHPECTPDVINIADEVTSTRGILKYVKKSKKKKFIIGTEIGILHRLKKENPAKTFYTATSQAICPNMKLINLEKVLWSLEDERYEIKVSQETIQKARSAIDRMIAIK</sequence>
<proteinExistence type="inferred from homology"/>
<dbReference type="GO" id="GO:0034628">
    <property type="term" value="P:'de novo' NAD+ biosynthetic process from L-aspartate"/>
    <property type="evidence" value="ECO:0007669"/>
    <property type="project" value="TreeGrafter"/>
</dbReference>
<evidence type="ECO:0000256" key="5">
    <source>
        <dbReference type="ARBA" id="ARBA00022490"/>
    </source>
</evidence>
<dbReference type="PANTHER" id="PTHR30573">
    <property type="entry name" value="QUINOLINATE SYNTHETASE A"/>
    <property type="match status" value="1"/>
</dbReference>
<dbReference type="UniPathway" id="UPA00253">
    <property type="reaction ID" value="UER00327"/>
</dbReference>
<evidence type="ECO:0000256" key="6">
    <source>
        <dbReference type="ARBA" id="ARBA00022642"/>
    </source>
</evidence>
<dbReference type="NCBIfam" id="NF006879">
    <property type="entry name" value="PRK09375.1-4"/>
    <property type="match status" value="1"/>
</dbReference>
<comment type="pathway">
    <text evidence="2">Cofactor biosynthesis; NAD(+) biosynthesis; quinolinate from iminoaspartate: step 1/1.</text>
</comment>
<evidence type="ECO:0000256" key="7">
    <source>
        <dbReference type="ARBA" id="ARBA00022679"/>
    </source>
</evidence>
<comment type="caution">
    <text evidence="11">The sequence shown here is derived from an EMBL/GenBank/DDBJ whole genome shotgun (WGS) entry which is preliminary data.</text>
</comment>
<keyword evidence="5" id="KW-0963">Cytoplasm</keyword>
<dbReference type="InterPro" id="IPR036094">
    <property type="entry name" value="NadA_sf"/>
</dbReference>
<dbReference type="GO" id="GO:0051539">
    <property type="term" value="F:4 iron, 4 sulfur cluster binding"/>
    <property type="evidence" value="ECO:0007669"/>
    <property type="project" value="UniProtKB-KW"/>
</dbReference>
<reference evidence="11" key="1">
    <citation type="journal article" date="2014" name="Front. Microbiol.">
        <title>High frequency of phylogenetically diverse reductive dehalogenase-homologous genes in deep subseafloor sedimentary metagenomes.</title>
        <authorList>
            <person name="Kawai M."/>
            <person name="Futagami T."/>
            <person name="Toyoda A."/>
            <person name="Takaki Y."/>
            <person name="Nishi S."/>
            <person name="Hori S."/>
            <person name="Arai W."/>
            <person name="Tsubouchi T."/>
            <person name="Morono Y."/>
            <person name="Uchiyama I."/>
            <person name="Ito T."/>
            <person name="Fujiyama A."/>
            <person name="Inagaki F."/>
            <person name="Takami H."/>
        </authorList>
    </citation>
    <scope>NUCLEOTIDE SEQUENCE</scope>
    <source>
        <strain evidence="11">Expedition CK06-06</strain>
    </source>
</reference>
<organism evidence="11">
    <name type="scientific">marine sediment metagenome</name>
    <dbReference type="NCBI Taxonomy" id="412755"/>
    <lineage>
        <taxon>unclassified sequences</taxon>
        <taxon>metagenomes</taxon>
        <taxon>ecological metagenomes</taxon>
    </lineage>
</organism>
<dbReference type="GO" id="GO:0008987">
    <property type="term" value="F:quinolinate synthetase A activity"/>
    <property type="evidence" value="ECO:0007669"/>
    <property type="project" value="InterPro"/>
</dbReference>
<dbReference type="InterPro" id="IPR003473">
    <property type="entry name" value="NadA"/>
</dbReference>